<dbReference type="InterPro" id="IPR039422">
    <property type="entry name" value="MarR/SlyA-like"/>
</dbReference>
<dbReference type="RefSeq" id="WP_243376363.1">
    <property type="nucleotide sequence ID" value="NZ_JAKZJU020000001.1"/>
</dbReference>
<evidence type="ECO:0000256" key="2">
    <source>
        <dbReference type="ARBA" id="ARBA00023125"/>
    </source>
</evidence>
<dbReference type="SUPFAM" id="SSF46785">
    <property type="entry name" value="Winged helix' DNA-binding domain"/>
    <property type="match status" value="1"/>
</dbReference>
<feature type="domain" description="HTH marR-type" evidence="4">
    <location>
        <begin position="4"/>
        <end position="136"/>
    </location>
</feature>
<dbReference type="PANTHER" id="PTHR33164">
    <property type="entry name" value="TRANSCRIPTIONAL REGULATOR, MARR FAMILY"/>
    <property type="match status" value="1"/>
</dbReference>
<sequence length="138" mass="15584">MELDSTLGYILGRVSRKVHYRLDGIFKSRDITIEQWVGLRIIHEDGPLCQKKLSDLMEKNQNTVKALVDRLEGKGLIRRSVDPGDKRNLILELTGQGLALLRSLSPLEAEVNALIEGSLTPRQTDTLKNLLLKLEKKL</sequence>
<keyword evidence="1" id="KW-0805">Transcription regulation</keyword>
<dbReference type="Gene3D" id="1.10.10.10">
    <property type="entry name" value="Winged helix-like DNA-binding domain superfamily/Winged helix DNA-binding domain"/>
    <property type="match status" value="1"/>
</dbReference>
<dbReference type="PRINTS" id="PR00598">
    <property type="entry name" value="HTHMARR"/>
</dbReference>
<evidence type="ECO:0000256" key="1">
    <source>
        <dbReference type="ARBA" id="ARBA00023015"/>
    </source>
</evidence>
<reference evidence="5" key="1">
    <citation type="submission" date="2023-03" db="EMBL/GenBank/DDBJ databases">
        <title>Mesosutterella sp. nov. isolated from porcine feces.</title>
        <authorList>
            <person name="Yu S."/>
        </authorList>
    </citation>
    <scope>NUCLEOTIDE SEQUENCE</scope>
    <source>
        <strain evidence="5">AGMB02718</strain>
    </source>
</reference>
<dbReference type="SMART" id="SM00347">
    <property type="entry name" value="HTH_MARR"/>
    <property type="match status" value="1"/>
</dbReference>
<dbReference type="PANTHER" id="PTHR33164:SF43">
    <property type="entry name" value="HTH-TYPE TRANSCRIPTIONAL REPRESSOR YETL"/>
    <property type="match status" value="1"/>
</dbReference>
<protein>
    <submittedName>
        <fullName evidence="5">MarR family transcriptional regulator</fullName>
    </submittedName>
</protein>
<dbReference type="InterPro" id="IPR036388">
    <property type="entry name" value="WH-like_DNA-bd_sf"/>
</dbReference>
<dbReference type="Proteomes" id="UP001165481">
    <property type="component" value="Unassembled WGS sequence"/>
</dbReference>
<dbReference type="PROSITE" id="PS01117">
    <property type="entry name" value="HTH_MARR_1"/>
    <property type="match status" value="1"/>
</dbReference>
<keyword evidence="2" id="KW-0238">DNA-binding</keyword>
<dbReference type="InterPro" id="IPR036390">
    <property type="entry name" value="WH_DNA-bd_sf"/>
</dbReference>
<evidence type="ECO:0000259" key="4">
    <source>
        <dbReference type="PROSITE" id="PS50995"/>
    </source>
</evidence>
<dbReference type="EMBL" id="JAKZJU020000001">
    <property type="protein sequence ID" value="MDL2059909.1"/>
    <property type="molecule type" value="Genomic_DNA"/>
</dbReference>
<comment type="caution">
    <text evidence="5">The sequence shown here is derived from an EMBL/GenBank/DDBJ whole genome shotgun (WGS) entry which is preliminary data.</text>
</comment>
<dbReference type="InterPro" id="IPR023187">
    <property type="entry name" value="Tscrpt_reg_MarR-type_CS"/>
</dbReference>
<name>A0ABT7INF4_9BURK</name>
<gene>
    <name evidence="5" type="ORF">MUN46_008200</name>
</gene>
<dbReference type="PROSITE" id="PS50995">
    <property type="entry name" value="HTH_MARR_2"/>
    <property type="match status" value="1"/>
</dbReference>
<dbReference type="Pfam" id="PF01047">
    <property type="entry name" value="MarR"/>
    <property type="match status" value="1"/>
</dbReference>
<keyword evidence="6" id="KW-1185">Reference proteome</keyword>
<evidence type="ECO:0000256" key="3">
    <source>
        <dbReference type="ARBA" id="ARBA00023163"/>
    </source>
</evidence>
<keyword evidence="3" id="KW-0804">Transcription</keyword>
<organism evidence="5 6">
    <name type="scientific">Mesosutterella faecium</name>
    <dbReference type="NCBI Taxonomy" id="2925194"/>
    <lineage>
        <taxon>Bacteria</taxon>
        <taxon>Pseudomonadati</taxon>
        <taxon>Pseudomonadota</taxon>
        <taxon>Betaproteobacteria</taxon>
        <taxon>Burkholderiales</taxon>
        <taxon>Sutterellaceae</taxon>
        <taxon>Mesosutterella</taxon>
    </lineage>
</organism>
<evidence type="ECO:0000313" key="5">
    <source>
        <dbReference type="EMBL" id="MDL2059909.1"/>
    </source>
</evidence>
<accession>A0ABT7INF4</accession>
<proteinExistence type="predicted"/>
<dbReference type="InterPro" id="IPR000835">
    <property type="entry name" value="HTH_MarR-typ"/>
</dbReference>
<evidence type="ECO:0000313" key="6">
    <source>
        <dbReference type="Proteomes" id="UP001165481"/>
    </source>
</evidence>